<dbReference type="InterPro" id="IPR050505">
    <property type="entry name" value="WDR55/POC1"/>
</dbReference>
<dbReference type="PROSITE" id="PS50082">
    <property type="entry name" value="WD_REPEATS_2"/>
    <property type="match status" value="1"/>
</dbReference>
<dbReference type="SUPFAM" id="SSF50969">
    <property type="entry name" value="YVTN repeat-like/Quinoprotein amine dehydrogenase"/>
    <property type="match status" value="1"/>
</dbReference>
<feature type="compositionally biased region" description="Acidic residues" evidence="4">
    <location>
        <begin position="708"/>
        <end position="718"/>
    </location>
</feature>
<dbReference type="RefSeq" id="WP_076487894.1">
    <property type="nucleotide sequence ID" value="NZ_FTMS01000003.1"/>
</dbReference>
<feature type="region of interest" description="Disordered" evidence="4">
    <location>
        <begin position="699"/>
        <end position="750"/>
    </location>
</feature>
<evidence type="ECO:0000256" key="5">
    <source>
        <dbReference type="SAM" id="SignalP"/>
    </source>
</evidence>
<evidence type="ECO:0000313" key="6">
    <source>
        <dbReference type="EMBL" id="SIQ07330.1"/>
    </source>
</evidence>
<dbReference type="InterPro" id="IPR019775">
    <property type="entry name" value="WD40_repeat_CS"/>
</dbReference>
<evidence type="ECO:0000256" key="1">
    <source>
        <dbReference type="ARBA" id="ARBA00022574"/>
    </source>
</evidence>
<keyword evidence="1 3" id="KW-0853">WD repeat</keyword>
<evidence type="ECO:0000256" key="3">
    <source>
        <dbReference type="PROSITE-ProRule" id="PRU00221"/>
    </source>
</evidence>
<dbReference type="SUPFAM" id="SSF82171">
    <property type="entry name" value="DPP6 N-terminal domain-like"/>
    <property type="match status" value="1"/>
</dbReference>
<feature type="signal peptide" evidence="5">
    <location>
        <begin position="1"/>
        <end position="24"/>
    </location>
</feature>
<dbReference type="STRING" id="159291.SAMN05920897_103117"/>
<evidence type="ECO:0000256" key="4">
    <source>
        <dbReference type="SAM" id="MobiDB-lite"/>
    </source>
</evidence>
<sequence length="750" mass="83563">MKIHTKRAWTIPFVLTLVVAFSQADTLLAQPRALVRSGHTDEITAMATLPGENLLFTAGEDGKLMVWDTRTEALLQSIRADRFPVRAIAPFPNGNEVALYSSDGNRLHRISLWNWKTGQRRYLHTPDGEVLWMEASPRGSYLLYSVPGLRSMRILRASSGRRLPFLQQATSIVSWFVTAGSEERVMTYSPSSGNIVYRNIANGRVEGEFEGPSDLSNLHLLSQRRFAAAETATGTLAVVDLLSGNVVDQAEAGRIRKIHHDALREEILVLSQTSGRMPEIRRFRFHQGRLEETSPAMRLPQHTINNIASLDRLLYGSDLEGRLFLLPHQGDDPTLFAESIIEPITTIATSNDRLWIFTQEELLSLPTQFLADMRRARPGQPISPVGATSFSVAMGKGARIVPGNHDGEKLLLWSPEDSRSPLKRIDGLTGEVTDLPIRLSSGVRSIYAHGNEILTLSRAGELAMVNLDSGNETFSYRGTGFQTAMRTDRDIFLGKAYTGGFLDSALLRIDPRTGQTVPMETDARLIFSLTYDPRRGRLFATGISNSQGGETATVIEVFDGPNYSRRRTILEIPGEYLDARITVDPLRGAVYTTLDDRGGVLRWDGSRVSELSRNQAHMPRRLVLNDHYVFSVNWDGTLSLISRFSEESVLDITVVRTASGAAWIAQRPDGLFHTSHPALADPYIISVNDSRTTLEDLIVREEEPEKELPEDEEKEEDEASRFESGRFHDSLIDEETDYFDPESGDPAPSS</sequence>
<feature type="compositionally biased region" description="Acidic residues" evidence="4">
    <location>
        <begin position="732"/>
        <end position="743"/>
    </location>
</feature>
<dbReference type="EMBL" id="FTMS01000003">
    <property type="protein sequence ID" value="SIQ07330.1"/>
    <property type="molecule type" value="Genomic_DNA"/>
</dbReference>
<proteinExistence type="predicted"/>
<keyword evidence="7" id="KW-1185">Reference proteome</keyword>
<dbReference type="InterPro" id="IPR001680">
    <property type="entry name" value="WD40_rpt"/>
</dbReference>
<keyword evidence="2" id="KW-0677">Repeat</keyword>
<feature type="compositionally biased region" description="Basic and acidic residues" evidence="4">
    <location>
        <begin position="719"/>
        <end position="731"/>
    </location>
</feature>
<gene>
    <name evidence="6" type="ORF">SAMN05920897_103117</name>
</gene>
<dbReference type="SMART" id="SM00320">
    <property type="entry name" value="WD40"/>
    <property type="match status" value="2"/>
</dbReference>
<name>A0A1N6PSJ9_9SPIO</name>
<dbReference type="PROSITE" id="PS50294">
    <property type="entry name" value="WD_REPEATS_REGION"/>
    <property type="match status" value="1"/>
</dbReference>
<dbReference type="PROSITE" id="PS00678">
    <property type="entry name" value="WD_REPEATS_1"/>
    <property type="match status" value="1"/>
</dbReference>
<evidence type="ECO:0000256" key="2">
    <source>
        <dbReference type="ARBA" id="ARBA00022737"/>
    </source>
</evidence>
<evidence type="ECO:0000313" key="7">
    <source>
        <dbReference type="Proteomes" id="UP000186400"/>
    </source>
</evidence>
<dbReference type="AlphaFoldDB" id="A0A1N6PSJ9"/>
<dbReference type="InterPro" id="IPR011044">
    <property type="entry name" value="Quino_amine_DH_bsu"/>
</dbReference>
<feature type="chain" id="PRO_5009937545" evidence="5">
    <location>
        <begin position="25"/>
        <end position="750"/>
    </location>
</feature>
<dbReference type="InterPro" id="IPR015943">
    <property type="entry name" value="WD40/YVTN_repeat-like_dom_sf"/>
</dbReference>
<dbReference type="Proteomes" id="UP000186400">
    <property type="component" value="Unassembled WGS sequence"/>
</dbReference>
<keyword evidence="5" id="KW-0732">Signal</keyword>
<dbReference type="PANTHER" id="PTHR44019:SF8">
    <property type="entry name" value="POC1 CENTRIOLAR PROTEIN HOMOLOG"/>
    <property type="match status" value="1"/>
</dbReference>
<feature type="repeat" description="WD" evidence="3">
    <location>
        <begin position="36"/>
        <end position="77"/>
    </location>
</feature>
<dbReference type="PANTHER" id="PTHR44019">
    <property type="entry name" value="WD REPEAT-CONTAINING PROTEIN 55"/>
    <property type="match status" value="1"/>
</dbReference>
<dbReference type="Gene3D" id="2.130.10.10">
    <property type="entry name" value="YVTN repeat-like/Quinoprotein amine dehydrogenase"/>
    <property type="match status" value="2"/>
</dbReference>
<dbReference type="OrthoDB" id="354107at2"/>
<accession>A0A1N6PSJ9</accession>
<organism evidence="6 7">
    <name type="scientific">Alkalispirochaeta americana</name>
    <dbReference type="NCBI Taxonomy" id="159291"/>
    <lineage>
        <taxon>Bacteria</taxon>
        <taxon>Pseudomonadati</taxon>
        <taxon>Spirochaetota</taxon>
        <taxon>Spirochaetia</taxon>
        <taxon>Spirochaetales</taxon>
        <taxon>Spirochaetaceae</taxon>
        <taxon>Alkalispirochaeta</taxon>
    </lineage>
</organism>
<dbReference type="Pfam" id="PF00400">
    <property type="entry name" value="WD40"/>
    <property type="match status" value="1"/>
</dbReference>
<reference evidence="6 7" key="1">
    <citation type="submission" date="2017-01" db="EMBL/GenBank/DDBJ databases">
        <authorList>
            <person name="Mah S.A."/>
            <person name="Swanson W.J."/>
            <person name="Moy G.W."/>
            <person name="Vacquier V.D."/>
        </authorList>
    </citation>
    <scope>NUCLEOTIDE SEQUENCE [LARGE SCALE GENOMIC DNA]</scope>
    <source>
        <strain evidence="6 7">ASpG1</strain>
    </source>
</reference>
<protein>
    <submittedName>
        <fullName evidence="6">WD40 repeat</fullName>
    </submittedName>
</protein>